<proteinExistence type="predicted"/>
<dbReference type="RefSeq" id="WP_059068409.1">
    <property type="nucleotide sequence ID" value="NZ_JAOQJX010000002.1"/>
</dbReference>
<dbReference type="EMBL" id="JAOQJX010000002">
    <property type="protein sequence ID" value="MCU6746348.1"/>
    <property type="molecule type" value="Genomic_DNA"/>
</dbReference>
<protein>
    <submittedName>
        <fullName evidence="1">DUF5361 domain-containing protein</fullName>
    </submittedName>
</protein>
<evidence type="ECO:0000313" key="2">
    <source>
        <dbReference type="Proteomes" id="UP001652394"/>
    </source>
</evidence>
<sequence length="128" mass="14540">MTLAGMIAVDENALICDFAETYHVFNYRELPLKTAAILASGLRDESRIKMKMAGAKITPERMLSAAIVDRLGLLIWLQTKDGRRGRKRPKSILDLLSNQMKEKDDIILYESGQAFADEWERLVGKEVR</sequence>
<reference evidence="1 2" key="1">
    <citation type="journal article" date="2021" name="ISME Commun">
        <title>Automated analysis of genomic sequences facilitates high-throughput and comprehensive description of bacteria.</title>
        <authorList>
            <person name="Hitch T.C.A."/>
        </authorList>
    </citation>
    <scope>NUCLEOTIDE SEQUENCE [LARGE SCALE GENOMIC DNA]</scope>
    <source>
        <strain evidence="1 2">H2_18</strain>
    </source>
</reference>
<dbReference type="Pfam" id="PF17318">
    <property type="entry name" value="DUF5361"/>
    <property type="match status" value="1"/>
</dbReference>
<dbReference type="Proteomes" id="UP001652394">
    <property type="component" value="Unassembled WGS sequence"/>
</dbReference>
<dbReference type="InterPro" id="IPR035286">
    <property type="entry name" value="DUF5361"/>
</dbReference>
<accession>A0ABT2T7W8</accession>
<keyword evidence="2" id="KW-1185">Reference proteome</keyword>
<name>A0ABT2T7W8_9FIRM</name>
<organism evidence="1 2">
    <name type="scientific">Faecalicatena acetigenes</name>
    <dbReference type="NCBI Taxonomy" id="2981790"/>
    <lineage>
        <taxon>Bacteria</taxon>
        <taxon>Bacillati</taxon>
        <taxon>Bacillota</taxon>
        <taxon>Clostridia</taxon>
        <taxon>Lachnospirales</taxon>
        <taxon>Lachnospiraceae</taxon>
        <taxon>Faecalicatena</taxon>
    </lineage>
</organism>
<evidence type="ECO:0000313" key="1">
    <source>
        <dbReference type="EMBL" id="MCU6746348.1"/>
    </source>
</evidence>
<gene>
    <name evidence="1" type="ORF">OCV51_01520</name>
</gene>
<comment type="caution">
    <text evidence="1">The sequence shown here is derived from an EMBL/GenBank/DDBJ whole genome shotgun (WGS) entry which is preliminary data.</text>
</comment>